<gene>
    <name evidence="2" type="ORF">AUC68_04585</name>
</gene>
<sequence>MPTVRRIGVADLREALAQGIDDFEACRSDVVFLCLVYPVIGLALAWFTIGYDVLPLLFPLASGFALVGPVVAVGLYEMSRRREQGATVNWVDAFGVAHSPAFAAIVMLGIGLLGVFVLWLAAAYAIFQFTVGPEQPASITAFASDVFTTGTGWWMIVIGMGVGFLFAALVLTISVVSFPLLLDRDVGLYRAVITSVRAVATNPGTMAVWGFIVACSLAIGSLPAFIGLIIVLPILGHATWHLYRKVVV</sequence>
<evidence type="ECO:0008006" key="4">
    <source>
        <dbReference type="Google" id="ProtNLM"/>
    </source>
</evidence>
<feature type="transmembrane region" description="Helical" evidence="1">
    <location>
        <begin position="102"/>
        <end position="127"/>
    </location>
</feature>
<organism evidence="2 3">
    <name type="scientific">Methyloceanibacter methanicus</name>
    <dbReference type="NCBI Taxonomy" id="1774968"/>
    <lineage>
        <taxon>Bacteria</taxon>
        <taxon>Pseudomonadati</taxon>
        <taxon>Pseudomonadota</taxon>
        <taxon>Alphaproteobacteria</taxon>
        <taxon>Hyphomicrobiales</taxon>
        <taxon>Hyphomicrobiaceae</taxon>
        <taxon>Methyloceanibacter</taxon>
    </lineage>
</organism>
<protein>
    <recommendedName>
        <fullName evidence="4">Cytochrome C oxidase subunit I</fullName>
    </recommendedName>
</protein>
<dbReference type="AlphaFoldDB" id="A0A1E3W137"/>
<feature type="transmembrane region" description="Helical" evidence="1">
    <location>
        <begin position="225"/>
        <end position="243"/>
    </location>
</feature>
<dbReference type="Pfam" id="PF09955">
    <property type="entry name" value="DUF2189"/>
    <property type="match status" value="1"/>
</dbReference>
<keyword evidence="1" id="KW-0812">Transmembrane</keyword>
<dbReference type="EMBL" id="LPWG01000011">
    <property type="protein sequence ID" value="ODR99518.1"/>
    <property type="molecule type" value="Genomic_DNA"/>
</dbReference>
<evidence type="ECO:0000313" key="3">
    <source>
        <dbReference type="Proteomes" id="UP000094501"/>
    </source>
</evidence>
<keyword evidence="1" id="KW-0472">Membrane</keyword>
<feature type="transmembrane region" description="Helical" evidence="1">
    <location>
        <begin position="30"/>
        <end position="50"/>
    </location>
</feature>
<evidence type="ECO:0000256" key="1">
    <source>
        <dbReference type="SAM" id="Phobius"/>
    </source>
</evidence>
<comment type="caution">
    <text evidence="2">The sequence shown here is derived from an EMBL/GenBank/DDBJ whole genome shotgun (WGS) entry which is preliminary data.</text>
</comment>
<feature type="transmembrane region" description="Helical" evidence="1">
    <location>
        <begin position="194"/>
        <end position="219"/>
    </location>
</feature>
<name>A0A1E3W137_9HYPH</name>
<accession>A0A1E3W137</accession>
<dbReference type="STRING" id="1774968.AUC68_04585"/>
<dbReference type="InterPro" id="IPR018692">
    <property type="entry name" value="DUF2189"/>
</dbReference>
<feature type="transmembrane region" description="Helical" evidence="1">
    <location>
        <begin position="56"/>
        <end position="76"/>
    </location>
</feature>
<reference evidence="2 3" key="1">
    <citation type="journal article" date="2016" name="Environ. Microbiol.">
        <title>New Methyloceanibacter diversity from North Sea sediments includes methanotroph containing solely the soluble methane monooxygenase.</title>
        <authorList>
            <person name="Vekeman B."/>
            <person name="Kerckhof F.M."/>
            <person name="Cremers G."/>
            <person name="de Vos P."/>
            <person name="Vandamme P."/>
            <person name="Boon N."/>
            <person name="Op den Camp H.J."/>
            <person name="Heylen K."/>
        </authorList>
    </citation>
    <scope>NUCLEOTIDE SEQUENCE [LARGE SCALE GENOMIC DNA]</scope>
    <source>
        <strain evidence="2 3">R-67174</strain>
    </source>
</reference>
<feature type="transmembrane region" description="Helical" evidence="1">
    <location>
        <begin position="153"/>
        <end position="182"/>
    </location>
</feature>
<keyword evidence="1" id="KW-1133">Transmembrane helix</keyword>
<evidence type="ECO:0000313" key="2">
    <source>
        <dbReference type="EMBL" id="ODR99518.1"/>
    </source>
</evidence>
<keyword evidence="3" id="KW-1185">Reference proteome</keyword>
<proteinExistence type="predicted"/>
<dbReference type="Proteomes" id="UP000094501">
    <property type="component" value="Unassembled WGS sequence"/>
</dbReference>